<dbReference type="InterPro" id="IPR055768">
    <property type="entry name" value="DUF7344"/>
</dbReference>
<evidence type="ECO:0000259" key="1">
    <source>
        <dbReference type="Pfam" id="PF24035"/>
    </source>
</evidence>
<feature type="domain" description="DUF7344" evidence="1">
    <location>
        <begin position="37"/>
        <end position="114"/>
    </location>
</feature>
<sequence>MVDYRSEDTEDHAVATELGLELPAVGGDRSSIDEYLSLLSDRRRRDVLYCLSEAEVASVESLAATIAAREASVPPERLSSDDRERVQVDLYHVHLPKLSDRGLIEYDARSGTVRRSSSADALETLLECCYGLETGNT</sequence>
<name>L9XWF8_9EURY</name>
<gene>
    <name evidence="2" type="ORF">C492_01843</name>
</gene>
<comment type="caution">
    <text evidence="2">The sequence shown here is derived from an EMBL/GenBank/DDBJ whole genome shotgun (WGS) entry which is preliminary data.</text>
</comment>
<dbReference type="Pfam" id="PF24035">
    <property type="entry name" value="DUF7344"/>
    <property type="match status" value="1"/>
</dbReference>
<dbReference type="Proteomes" id="UP000011531">
    <property type="component" value="Unassembled WGS sequence"/>
</dbReference>
<organism evidence="2 3">
    <name type="scientific">Natronococcus jeotgali DSM 18795</name>
    <dbReference type="NCBI Taxonomy" id="1227498"/>
    <lineage>
        <taxon>Archaea</taxon>
        <taxon>Methanobacteriati</taxon>
        <taxon>Methanobacteriota</taxon>
        <taxon>Stenosarchaea group</taxon>
        <taxon>Halobacteria</taxon>
        <taxon>Halobacteriales</taxon>
        <taxon>Natrialbaceae</taxon>
        <taxon>Natronococcus</taxon>
    </lineage>
</organism>
<dbReference type="AlphaFoldDB" id="L9XWF8"/>
<protein>
    <recommendedName>
        <fullName evidence="1">DUF7344 domain-containing protein</fullName>
    </recommendedName>
</protein>
<dbReference type="OrthoDB" id="247722at2157"/>
<keyword evidence="3" id="KW-1185">Reference proteome</keyword>
<dbReference type="EMBL" id="AOIA01000019">
    <property type="protein sequence ID" value="ELY66085.1"/>
    <property type="molecule type" value="Genomic_DNA"/>
</dbReference>
<evidence type="ECO:0000313" key="2">
    <source>
        <dbReference type="EMBL" id="ELY66085.1"/>
    </source>
</evidence>
<accession>L9XWF8</accession>
<reference evidence="2 3" key="1">
    <citation type="journal article" date="2014" name="PLoS Genet.">
        <title>Phylogenetically driven sequencing of extremely halophilic archaea reveals strategies for static and dynamic osmo-response.</title>
        <authorList>
            <person name="Becker E.A."/>
            <person name="Seitzer P.M."/>
            <person name="Tritt A."/>
            <person name="Larsen D."/>
            <person name="Krusor M."/>
            <person name="Yao A.I."/>
            <person name="Wu D."/>
            <person name="Madern D."/>
            <person name="Eisen J.A."/>
            <person name="Darling A.E."/>
            <person name="Facciotti M.T."/>
        </authorList>
    </citation>
    <scope>NUCLEOTIDE SEQUENCE [LARGE SCALE GENOMIC DNA]</scope>
    <source>
        <strain evidence="2 3">DSM 18795</strain>
    </source>
</reference>
<dbReference type="Gene3D" id="1.10.10.10">
    <property type="entry name" value="Winged helix-like DNA-binding domain superfamily/Winged helix DNA-binding domain"/>
    <property type="match status" value="1"/>
</dbReference>
<dbReference type="RefSeq" id="WP_008419944.1">
    <property type="nucleotide sequence ID" value="NZ_AOIA01000019.1"/>
</dbReference>
<dbReference type="InterPro" id="IPR036388">
    <property type="entry name" value="WH-like_DNA-bd_sf"/>
</dbReference>
<dbReference type="STRING" id="1227498.C492_01843"/>
<evidence type="ECO:0000313" key="3">
    <source>
        <dbReference type="Proteomes" id="UP000011531"/>
    </source>
</evidence>
<proteinExistence type="predicted"/>